<evidence type="ECO:0000313" key="3">
    <source>
        <dbReference type="Proteomes" id="UP000315439"/>
    </source>
</evidence>
<gene>
    <name evidence="2" type="ORF">FLL46_21810</name>
</gene>
<dbReference type="AlphaFoldDB" id="A0A545U6D2"/>
<feature type="domain" description="DUF6316" evidence="1">
    <location>
        <begin position="7"/>
        <end position="59"/>
    </location>
</feature>
<accession>A0A545U6D2</accession>
<reference evidence="2 3" key="1">
    <citation type="submission" date="2019-07" db="EMBL/GenBank/DDBJ databases">
        <title>Draft genome for Aliikangiella sp. M105.</title>
        <authorList>
            <person name="Wang G."/>
        </authorList>
    </citation>
    <scope>NUCLEOTIDE SEQUENCE [LARGE SCALE GENOMIC DNA]</scope>
    <source>
        <strain evidence="2 3">M105</strain>
    </source>
</reference>
<evidence type="ECO:0000259" key="1">
    <source>
        <dbReference type="Pfam" id="PF19837"/>
    </source>
</evidence>
<dbReference type="Pfam" id="PF19837">
    <property type="entry name" value="DUF6316"/>
    <property type="match status" value="1"/>
</dbReference>
<dbReference type="InterPro" id="IPR045630">
    <property type="entry name" value="DUF6316"/>
</dbReference>
<keyword evidence="3" id="KW-1185">Reference proteome</keyword>
<name>A0A545U6D2_9GAMM</name>
<dbReference type="Proteomes" id="UP000315439">
    <property type="component" value="Unassembled WGS sequence"/>
</dbReference>
<proteinExistence type="predicted"/>
<dbReference type="OrthoDB" id="7017872at2"/>
<dbReference type="RefSeq" id="WP_142933695.1">
    <property type="nucleotide sequence ID" value="NZ_ML660169.1"/>
</dbReference>
<comment type="caution">
    <text evidence="2">The sequence shown here is derived from an EMBL/GenBank/DDBJ whole genome shotgun (WGS) entry which is preliminary data.</text>
</comment>
<protein>
    <recommendedName>
        <fullName evidence="1">DUF6316 domain-containing protein</fullName>
    </recommendedName>
</protein>
<dbReference type="EMBL" id="VIKS01000013">
    <property type="protein sequence ID" value="TQV85029.1"/>
    <property type="molecule type" value="Genomic_DNA"/>
</dbReference>
<organism evidence="2 3">
    <name type="scientific">Aliikangiella coralliicola</name>
    <dbReference type="NCBI Taxonomy" id="2592383"/>
    <lineage>
        <taxon>Bacteria</taxon>
        <taxon>Pseudomonadati</taxon>
        <taxon>Pseudomonadota</taxon>
        <taxon>Gammaproteobacteria</taxon>
        <taxon>Oceanospirillales</taxon>
        <taxon>Pleioneaceae</taxon>
        <taxon>Aliikangiella</taxon>
    </lineage>
</organism>
<evidence type="ECO:0000313" key="2">
    <source>
        <dbReference type="EMBL" id="TQV85029.1"/>
    </source>
</evidence>
<sequence>MNRAIHRKTDSLNKTYAKTQRIIINDRGVFYKVRGGKLNGPFETEADARNDLKVFMQVVEIEEQLDTEDLRIFS</sequence>